<keyword evidence="4" id="KW-0540">Nuclease</keyword>
<dbReference type="InterPro" id="IPR051547">
    <property type="entry name" value="TDP2-like"/>
</dbReference>
<dbReference type="GO" id="GO:0016605">
    <property type="term" value="C:PML body"/>
    <property type="evidence" value="ECO:0007669"/>
    <property type="project" value="UniProtKB-SubCell"/>
</dbReference>
<comment type="subcellular location">
    <subcellularLocation>
        <location evidence="3">Nucleus</location>
        <location evidence="3">PML body</location>
    </subcellularLocation>
</comment>
<dbReference type="OrthoDB" id="9975959at2759"/>
<dbReference type="STRING" id="50429.A0A2B4SSK0"/>
<keyword evidence="9" id="KW-0234">DNA repair</keyword>
<evidence type="ECO:0000313" key="13">
    <source>
        <dbReference type="Proteomes" id="UP000225706"/>
    </source>
</evidence>
<dbReference type="GO" id="GO:0003697">
    <property type="term" value="F:single-stranded DNA binding"/>
    <property type="evidence" value="ECO:0007669"/>
    <property type="project" value="TreeGrafter"/>
</dbReference>
<dbReference type="PANTHER" id="PTHR15822:SF4">
    <property type="entry name" value="TYROSYL-DNA PHOSPHODIESTERASE 2"/>
    <property type="match status" value="1"/>
</dbReference>
<dbReference type="PANTHER" id="PTHR15822">
    <property type="entry name" value="TRAF AND TNF RECEPTOR-ASSOCIATED PROTEIN"/>
    <property type="match status" value="1"/>
</dbReference>
<dbReference type="InterPro" id="IPR036691">
    <property type="entry name" value="Endo/exonu/phosph_ase_sf"/>
</dbReference>
<dbReference type="GO" id="GO:0046872">
    <property type="term" value="F:metal ion binding"/>
    <property type="evidence" value="ECO:0007669"/>
    <property type="project" value="UniProtKB-KW"/>
</dbReference>
<dbReference type="InterPro" id="IPR005135">
    <property type="entry name" value="Endo/exonuclease/phosphatase"/>
</dbReference>
<name>A0A2B4SSK0_STYPI</name>
<comment type="cofactor">
    <cofactor evidence="1">
        <name>Mn(2+)</name>
        <dbReference type="ChEBI" id="CHEBI:29035"/>
    </cofactor>
</comment>
<evidence type="ECO:0000256" key="2">
    <source>
        <dbReference type="ARBA" id="ARBA00001946"/>
    </source>
</evidence>
<dbReference type="Pfam" id="PF03372">
    <property type="entry name" value="Exo_endo_phos"/>
    <property type="match status" value="1"/>
</dbReference>
<evidence type="ECO:0000259" key="11">
    <source>
        <dbReference type="Pfam" id="PF03372"/>
    </source>
</evidence>
<dbReference type="GO" id="GO:0005737">
    <property type="term" value="C:cytoplasm"/>
    <property type="evidence" value="ECO:0007669"/>
    <property type="project" value="TreeGrafter"/>
</dbReference>
<evidence type="ECO:0000256" key="10">
    <source>
        <dbReference type="ARBA" id="ARBA00023242"/>
    </source>
</evidence>
<keyword evidence="13" id="KW-1185">Reference proteome</keyword>
<dbReference type="Gene3D" id="3.60.10.10">
    <property type="entry name" value="Endonuclease/exonuclease/phosphatase"/>
    <property type="match status" value="1"/>
</dbReference>
<dbReference type="GO" id="GO:0070260">
    <property type="term" value="F:5'-tyrosyl-DNA phosphodiesterase activity"/>
    <property type="evidence" value="ECO:0007669"/>
    <property type="project" value="TreeGrafter"/>
</dbReference>
<evidence type="ECO:0000256" key="7">
    <source>
        <dbReference type="ARBA" id="ARBA00022801"/>
    </source>
</evidence>
<keyword evidence="8" id="KW-0460">Magnesium</keyword>
<evidence type="ECO:0000256" key="9">
    <source>
        <dbReference type="ARBA" id="ARBA00023204"/>
    </source>
</evidence>
<dbReference type="EMBL" id="LSMT01000017">
    <property type="protein sequence ID" value="PFX32891.1"/>
    <property type="molecule type" value="Genomic_DNA"/>
</dbReference>
<sequence length="292" mass="33645">MRDRMEALGEIVQDLEPDVITFQEVTLDNLAVLREQRWFSRYHLIPQGVFKSDGKHFVIILSVFPVEKWLVHPFSNYNDSTSDRRLVFAEVRNTIPSSDVIFGFAGTHLAYRRFDSIEREQQLKESFHIISPNDNVCVMGDLNIHDDVDGEVVMPPGWFDVWLSISGNFNKNGFTSDREKMSIMKGPAVNAKSHKARYDRVFCKLLDFKVKEMRIVGDEVTRTGIFPSDHFGLYVVIEHIEKPGHEKQEQTSQTVNQVYFKRPKGWEKLIVNSSNGSADTAMRINICSCFHL</sequence>
<accession>A0A2B4SSK0</accession>
<evidence type="ECO:0000256" key="4">
    <source>
        <dbReference type="ARBA" id="ARBA00022722"/>
    </source>
</evidence>
<keyword evidence="6" id="KW-0227">DNA damage</keyword>
<evidence type="ECO:0000256" key="6">
    <source>
        <dbReference type="ARBA" id="ARBA00022763"/>
    </source>
</evidence>
<evidence type="ECO:0000256" key="8">
    <source>
        <dbReference type="ARBA" id="ARBA00022842"/>
    </source>
</evidence>
<gene>
    <name evidence="12" type="primary">Y63D3A.4</name>
    <name evidence="12" type="ORF">AWC38_SpisGene2163</name>
</gene>
<keyword evidence="7" id="KW-0378">Hydrolase</keyword>
<dbReference type="GO" id="GO:0004518">
    <property type="term" value="F:nuclease activity"/>
    <property type="evidence" value="ECO:0007669"/>
    <property type="project" value="UniProtKB-KW"/>
</dbReference>
<reference evidence="13" key="1">
    <citation type="journal article" date="2017" name="bioRxiv">
        <title>Comparative analysis of the genomes of Stylophora pistillata and Acropora digitifera provides evidence for extensive differences between species of corals.</title>
        <authorList>
            <person name="Voolstra C.R."/>
            <person name="Li Y."/>
            <person name="Liew Y.J."/>
            <person name="Baumgarten S."/>
            <person name="Zoccola D."/>
            <person name="Flot J.-F."/>
            <person name="Tambutte S."/>
            <person name="Allemand D."/>
            <person name="Aranda M."/>
        </authorList>
    </citation>
    <scope>NUCLEOTIDE SEQUENCE [LARGE SCALE GENOMIC DNA]</scope>
</reference>
<dbReference type="CDD" id="cd09080">
    <property type="entry name" value="TDP2"/>
    <property type="match status" value="1"/>
</dbReference>
<dbReference type="Proteomes" id="UP000225706">
    <property type="component" value="Unassembled WGS sequence"/>
</dbReference>
<comment type="caution">
    <text evidence="12">The sequence shown here is derived from an EMBL/GenBank/DDBJ whole genome shotgun (WGS) entry which is preliminary data.</text>
</comment>
<proteinExistence type="predicted"/>
<evidence type="ECO:0000256" key="3">
    <source>
        <dbReference type="ARBA" id="ARBA00004322"/>
    </source>
</evidence>
<dbReference type="GO" id="GO:0006302">
    <property type="term" value="P:double-strand break repair"/>
    <property type="evidence" value="ECO:0007669"/>
    <property type="project" value="TreeGrafter"/>
</dbReference>
<evidence type="ECO:0000256" key="1">
    <source>
        <dbReference type="ARBA" id="ARBA00001936"/>
    </source>
</evidence>
<evidence type="ECO:0000256" key="5">
    <source>
        <dbReference type="ARBA" id="ARBA00022723"/>
    </source>
</evidence>
<feature type="domain" description="Endonuclease/exonuclease/phosphatase" evidence="11">
    <location>
        <begin position="3"/>
        <end position="230"/>
    </location>
</feature>
<keyword evidence="10" id="KW-0539">Nucleus</keyword>
<organism evidence="12 13">
    <name type="scientific">Stylophora pistillata</name>
    <name type="common">Smooth cauliflower coral</name>
    <dbReference type="NCBI Taxonomy" id="50429"/>
    <lineage>
        <taxon>Eukaryota</taxon>
        <taxon>Metazoa</taxon>
        <taxon>Cnidaria</taxon>
        <taxon>Anthozoa</taxon>
        <taxon>Hexacorallia</taxon>
        <taxon>Scleractinia</taxon>
        <taxon>Astrocoeniina</taxon>
        <taxon>Pocilloporidae</taxon>
        <taxon>Stylophora</taxon>
    </lineage>
</organism>
<dbReference type="AlphaFoldDB" id="A0A2B4SSK0"/>
<comment type="cofactor">
    <cofactor evidence="2">
        <name>Mg(2+)</name>
        <dbReference type="ChEBI" id="CHEBI:18420"/>
    </cofactor>
</comment>
<keyword evidence="5" id="KW-0479">Metal-binding</keyword>
<dbReference type="SUPFAM" id="SSF56219">
    <property type="entry name" value="DNase I-like"/>
    <property type="match status" value="1"/>
</dbReference>
<evidence type="ECO:0000313" key="12">
    <source>
        <dbReference type="EMBL" id="PFX32891.1"/>
    </source>
</evidence>
<protein>
    <submittedName>
        <fullName evidence="12">5'-tyrosyl-DNA phosphodiesterase</fullName>
    </submittedName>
</protein>